<dbReference type="Gene3D" id="3.10.105.10">
    <property type="entry name" value="Dipeptide-binding Protein, Domain 3"/>
    <property type="match status" value="1"/>
</dbReference>
<comment type="similarity">
    <text evidence="2">Belongs to the bacterial solute-binding protein 5 family.</text>
</comment>
<feature type="chain" id="PRO_5046865344" evidence="5">
    <location>
        <begin position="25"/>
        <end position="532"/>
    </location>
</feature>
<evidence type="ECO:0000313" key="7">
    <source>
        <dbReference type="EMBL" id="MDT1060870.1"/>
    </source>
</evidence>
<keyword evidence="4 5" id="KW-0732">Signal</keyword>
<dbReference type="RefSeq" id="WP_311757976.1">
    <property type="nucleotide sequence ID" value="NZ_JAVRQI010000002.1"/>
</dbReference>
<keyword evidence="8" id="KW-1185">Reference proteome</keyword>
<gene>
    <name evidence="7" type="ORF">RM190_03305</name>
</gene>
<dbReference type="Gene3D" id="3.90.76.10">
    <property type="entry name" value="Dipeptide-binding Protein, Domain 1"/>
    <property type="match status" value="1"/>
</dbReference>
<accession>A0ABU3E9H3</accession>
<organism evidence="7 8">
    <name type="scientific">Paracoccus broussonetiae</name>
    <dbReference type="NCBI Taxonomy" id="3075834"/>
    <lineage>
        <taxon>Bacteria</taxon>
        <taxon>Pseudomonadati</taxon>
        <taxon>Pseudomonadota</taxon>
        <taxon>Alphaproteobacteria</taxon>
        <taxon>Rhodobacterales</taxon>
        <taxon>Paracoccaceae</taxon>
        <taxon>Paracoccus</taxon>
    </lineage>
</organism>
<comment type="caution">
    <text evidence="7">The sequence shown here is derived from an EMBL/GenBank/DDBJ whole genome shotgun (WGS) entry which is preliminary data.</text>
</comment>
<evidence type="ECO:0000256" key="5">
    <source>
        <dbReference type="SAM" id="SignalP"/>
    </source>
</evidence>
<dbReference type="Proteomes" id="UP001251085">
    <property type="component" value="Unassembled WGS sequence"/>
</dbReference>
<evidence type="ECO:0000259" key="6">
    <source>
        <dbReference type="Pfam" id="PF00496"/>
    </source>
</evidence>
<dbReference type="InterPro" id="IPR000914">
    <property type="entry name" value="SBP_5_dom"/>
</dbReference>
<reference evidence="8" key="1">
    <citation type="submission" date="2023-07" db="EMBL/GenBank/DDBJ databases">
        <title>Characterization of two Paracoccaceae strains isolated from Phycosphere and proposal of Xinfangfangia lacusdiani sp. nov.</title>
        <authorList>
            <person name="Deng Y."/>
            <person name="Zhang Y.Q."/>
        </authorList>
    </citation>
    <scope>NUCLEOTIDE SEQUENCE [LARGE SCALE GENOMIC DNA]</scope>
    <source>
        <strain evidence="8">CPCC 101403</strain>
    </source>
</reference>
<proteinExistence type="inferred from homology"/>
<protein>
    <submittedName>
        <fullName evidence="7">ABC transporter substrate-binding protein</fullName>
    </submittedName>
</protein>
<feature type="domain" description="Solute-binding protein family 5" evidence="6">
    <location>
        <begin position="74"/>
        <end position="442"/>
    </location>
</feature>
<evidence type="ECO:0000313" key="8">
    <source>
        <dbReference type="Proteomes" id="UP001251085"/>
    </source>
</evidence>
<dbReference type="InterPro" id="IPR039424">
    <property type="entry name" value="SBP_5"/>
</dbReference>
<feature type="signal peptide" evidence="5">
    <location>
        <begin position="1"/>
        <end position="24"/>
    </location>
</feature>
<dbReference type="SUPFAM" id="SSF53850">
    <property type="entry name" value="Periplasmic binding protein-like II"/>
    <property type="match status" value="1"/>
</dbReference>
<keyword evidence="3" id="KW-0813">Transport</keyword>
<dbReference type="Gene3D" id="3.40.190.10">
    <property type="entry name" value="Periplasmic binding protein-like II"/>
    <property type="match status" value="1"/>
</dbReference>
<comment type="subcellular location">
    <subcellularLocation>
        <location evidence="1">Periplasm</location>
    </subcellularLocation>
</comment>
<evidence type="ECO:0000256" key="1">
    <source>
        <dbReference type="ARBA" id="ARBA00004418"/>
    </source>
</evidence>
<sequence>MREFLKRAAVLALLASTAPMPALAETPADQLVVATTMNNILTLDPAGITGRETVQVLNNIYDTLVILDPKDRSLKPRLAQSWEISDDRMSVRFHLREDAHFSSGNPVTADDVKWSLTRLLALNLAQASALKTRGFRVEDADKLFVAENDHTFVLNLPQPDDPTLVMMILAQNGFGTILDKRTALEHEVDGDWGAAWLRTNAAGSGPYTLSEWASNEYVIMTRSPTYWGPPPAMRRILFRHLPESQTQRLMLEKGDIDVAYSMQSPDLKALESDPEIRVETTFGSGFYYLAASMKDKRFQDPRVLQALRLLIDYDGINRAVMPYFGKLRQRPISTGVIGSLPDPGYHLDVKRARELLAEAGYPNGMDVSLRFLSEEPFAKAATAIQNTLEQGGFRVRMISGSGDIIYGAMRDRDFELLIGRGGGGQQPHPDNNLRSLAYNPDNSDKAKLTNYQGWRASYYDPDMNRKVENALLLADPAQQKAAYEDIQNYIDAHPLPIQPFSEVLDTAAFRASVHGVIASPWVSRFEWVTKAP</sequence>
<dbReference type="Pfam" id="PF00496">
    <property type="entry name" value="SBP_bac_5"/>
    <property type="match status" value="1"/>
</dbReference>
<dbReference type="PANTHER" id="PTHR30290">
    <property type="entry name" value="PERIPLASMIC BINDING COMPONENT OF ABC TRANSPORTER"/>
    <property type="match status" value="1"/>
</dbReference>
<dbReference type="EMBL" id="JAVRQI010000002">
    <property type="protein sequence ID" value="MDT1060870.1"/>
    <property type="molecule type" value="Genomic_DNA"/>
</dbReference>
<dbReference type="PANTHER" id="PTHR30290:SF10">
    <property type="entry name" value="PERIPLASMIC OLIGOPEPTIDE-BINDING PROTEIN-RELATED"/>
    <property type="match status" value="1"/>
</dbReference>
<dbReference type="PIRSF" id="PIRSF002741">
    <property type="entry name" value="MppA"/>
    <property type="match status" value="1"/>
</dbReference>
<evidence type="ECO:0000256" key="2">
    <source>
        <dbReference type="ARBA" id="ARBA00005695"/>
    </source>
</evidence>
<dbReference type="CDD" id="cd08512">
    <property type="entry name" value="PBP2_NikA_DppA_OppA_like_7"/>
    <property type="match status" value="1"/>
</dbReference>
<dbReference type="InterPro" id="IPR030678">
    <property type="entry name" value="Peptide/Ni-bd"/>
</dbReference>
<evidence type="ECO:0000256" key="4">
    <source>
        <dbReference type="ARBA" id="ARBA00022729"/>
    </source>
</evidence>
<evidence type="ECO:0000256" key="3">
    <source>
        <dbReference type="ARBA" id="ARBA00022448"/>
    </source>
</evidence>
<name>A0ABU3E9H3_9RHOB</name>